<organism evidence="1 2">
    <name type="scientific">Gordonia humi</name>
    <dbReference type="NCBI Taxonomy" id="686429"/>
    <lineage>
        <taxon>Bacteria</taxon>
        <taxon>Bacillati</taxon>
        <taxon>Actinomycetota</taxon>
        <taxon>Actinomycetes</taxon>
        <taxon>Mycobacteriales</taxon>
        <taxon>Gordoniaceae</taxon>
        <taxon>Gordonia</taxon>
    </lineage>
</organism>
<dbReference type="RefSeq" id="WP_183370145.1">
    <property type="nucleotide sequence ID" value="NZ_BAABHL010000050.1"/>
</dbReference>
<dbReference type="EMBL" id="JACIFP010000001">
    <property type="protein sequence ID" value="MBB4135042.1"/>
    <property type="molecule type" value="Genomic_DNA"/>
</dbReference>
<name>A0A840ETL3_9ACTN</name>
<reference evidence="1 2" key="1">
    <citation type="submission" date="2020-08" db="EMBL/GenBank/DDBJ databases">
        <title>Sequencing the genomes of 1000 actinobacteria strains.</title>
        <authorList>
            <person name="Klenk H.-P."/>
        </authorList>
    </citation>
    <scope>NUCLEOTIDE SEQUENCE [LARGE SCALE GENOMIC DNA]</scope>
    <source>
        <strain evidence="1 2">DSM 45298</strain>
    </source>
</reference>
<dbReference type="Proteomes" id="UP000551501">
    <property type="component" value="Unassembled WGS sequence"/>
</dbReference>
<proteinExistence type="predicted"/>
<keyword evidence="2" id="KW-1185">Reference proteome</keyword>
<comment type="caution">
    <text evidence="1">The sequence shown here is derived from an EMBL/GenBank/DDBJ whole genome shotgun (WGS) entry which is preliminary data.</text>
</comment>
<gene>
    <name evidence="1" type="ORF">BKA16_001594</name>
</gene>
<sequence>MAKYERIFRGDFDAVVGRVHDGVLSASMSASYEDGSNIEPRGVDVRCAVRVFERYSAFGGNRVAMNVTIVGVGDRVFVSAITAGGSRAVVWKVNTLGEEDFLRTLTDIVEPMAKAAPDDDVPAP</sequence>
<dbReference type="InterPro" id="IPR046117">
    <property type="entry name" value="DUF6054"/>
</dbReference>
<evidence type="ECO:0000313" key="1">
    <source>
        <dbReference type="EMBL" id="MBB4135042.1"/>
    </source>
</evidence>
<evidence type="ECO:0000313" key="2">
    <source>
        <dbReference type="Proteomes" id="UP000551501"/>
    </source>
</evidence>
<accession>A0A840ETL3</accession>
<dbReference type="AlphaFoldDB" id="A0A840ETL3"/>
<protein>
    <submittedName>
        <fullName evidence="1">Uncharacterized protein</fullName>
    </submittedName>
</protein>
<dbReference type="Pfam" id="PF19524">
    <property type="entry name" value="DUF6054"/>
    <property type="match status" value="1"/>
</dbReference>